<feature type="transmembrane region" description="Helical" evidence="1">
    <location>
        <begin position="62"/>
        <end position="85"/>
    </location>
</feature>
<dbReference type="AlphaFoldDB" id="A0A7Y9S5E5"/>
<evidence type="ECO:0000256" key="1">
    <source>
        <dbReference type="SAM" id="Phobius"/>
    </source>
</evidence>
<dbReference type="Proteomes" id="UP000521748">
    <property type="component" value="Unassembled WGS sequence"/>
</dbReference>
<keyword evidence="1" id="KW-0472">Membrane</keyword>
<proteinExistence type="predicted"/>
<evidence type="ECO:0000313" key="3">
    <source>
        <dbReference type="Proteomes" id="UP000521748"/>
    </source>
</evidence>
<reference evidence="2 3" key="1">
    <citation type="submission" date="2020-07" db="EMBL/GenBank/DDBJ databases">
        <title>Sequencing the genomes of 1000 actinobacteria strains.</title>
        <authorList>
            <person name="Klenk H.-P."/>
        </authorList>
    </citation>
    <scope>NUCLEOTIDE SEQUENCE [LARGE SCALE GENOMIC DNA]</scope>
    <source>
        <strain evidence="2 3">DSM 102047</strain>
    </source>
</reference>
<name>A0A7Y9S5E5_9MICC</name>
<evidence type="ECO:0008006" key="4">
    <source>
        <dbReference type="Google" id="ProtNLM"/>
    </source>
</evidence>
<gene>
    <name evidence="2" type="ORF">FHU41_000202</name>
</gene>
<dbReference type="EMBL" id="JACBYQ010000001">
    <property type="protein sequence ID" value="NYE93981.1"/>
    <property type="molecule type" value="Genomic_DNA"/>
</dbReference>
<keyword evidence="1" id="KW-1133">Transmembrane helix</keyword>
<evidence type="ECO:0000313" key="2">
    <source>
        <dbReference type="EMBL" id="NYE93981.1"/>
    </source>
</evidence>
<keyword evidence="1" id="KW-0812">Transmembrane</keyword>
<protein>
    <recommendedName>
        <fullName evidence="4">Bacterial PH domain</fullName>
    </recommendedName>
</protein>
<accession>A0A7Y9S5E5</accession>
<keyword evidence="3" id="KW-1185">Reference proteome</keyword>
<sequence>MSFQTESYLSSVPGPMTPRAYGRSPGLVLWAVIGAIFAAALVTLAGFGMLPGISIPMRQNRPLITTLSFGAGTLVLILMLMGVLWRGQFKVLIEGFQVTIYRAFRPVGQFDARQALVSTQVVKRSTNGVHSGTTRTLIVNINGLEQRFNCKQFSRKTFSDMVAHLHSLNLVATSVLEHDPASYQQRMPQRVLFTLDPSVYSARIVRLNILGGVGALIAVISTVLIFITLQSSSEDAIDNGGIWFFIGAFLGLAFLFVGFLGAASLAKTRRRTPRQIVVDGQGLNIDQHYFAFSLLSRIQATPPNYGLSQVQKLSLQSHQGGKTQFLLGINQASLGRVFPNYAEFIGALRQATAHLPGLVVMDLQ</sequence>
<comment type="caution">
    <text evidence="2">The sequence shown here is derived from an EMBL/GenBank/DDBJ whole genome shotgun (WGS) entry which is preliminary data.</text>
</comment>
<feature type="transmembrane region" description="Helical" evidence="1">
    <location>
        <begin position="27"/>
        <end position="50"/>
    </location>
</feature>
<dbReference type="RefSeq" id="WP_179387806.1">
    <property type="nucleotide sequence ID" value="NZ_JACBYQ010000001.1"/>
</dbReference>
<feature type="transmembrane region" description="Helical" evidence="1">
    <location>
        <begin position="207"/>
        <end position="229"/>
    </location>
</feature>
<organism evidence="2 3">
    <name type="scientific">Psychromicrobium silvestre</name>
    <dbReference type="NCBI Taxonomy" id="1645614"/>
    <lineage>
        <taxon>Bacteria</taxon>
        <taxon>Bacillati</taxon>
        <taxon>Actinomycetota</taxon>
        <taxon>Actinomycetes</taxon>
        <taxon>Micrococcales</taxon>
        <taxon>Micrococcaceae</taxon>
        <taxon>Psychromicrobium</taxon>
    </lineage>
</organism>
<feature type="transmembrane region" description="Helical" evidence="1">
    <location>
        <begin position="241"/>
        <end position="266"/>
    </location>
</feature>